<protein>
    <submittedName>
        <fullName evidence="3">DUF2059 domain-containing protein</fullName>
    </submittedName>
</protein>
<evidence type="ECO:0000313" key="4">
    <source>
        <dbReference type="Proteomes" id="UP001269819"/>
    </source>
</evidence>
<keyword evidence="4" id="KW-1185">Reference proteome</keyword>
<comment type="caution">
    <text evidence="3">The sequence shown here is derived from an EMBL/GenBank/DDBJ whole genome shotgun (WGS) entry which is preliminary data.</text>
</comment>
<evidence type="ECO:0000313" key="3">
    <source>
        <dbReference type="EMBL" id="MDV2080944.1"/>
    </source>
</evidence>
<dbReference type="EMBL" id="JAWIIJ010000022">
    <property type="protein sequence ID" value="MDV2080944.1"/>
    <property type="molecule type" value="Genomic_DNA"/>
</dbReference>
<keyword evidence="1" id="KW-0732">Signal</keyword>
<dbReference type="Pfam" id="PF09832">
    <property type="entry name" value="DUF2059"/>
    <property type="match status" value="1"/>
</dbReference>
<dbReference type="InterPro" id="IPR018637">
    <property type="entry name" value="DUF2059"/>
</dbReference>
<proteinExistence type="predicted"/>
<feature type="signal peptide" evidence="1">
    <location>
        <begin position="1"/>
        <end position="21"/>
    </location>
</feature>
<sequence>MNTLRATALALSISLSGAAFADTDGQRETVERLLNLMDMQAMMDGIDAQLDQMAPQLGQQMGIPPSEQALFNEFMSDFMALKRKEMTWERMKEPMVDIYLRHYTEQELQDMLAFYSSETGQSVVAKMPQVVGESMQVSQQLMRDFLPKVRALAESYKKRRQSADE</sequence>
<accession>A0ABU3W325</accession>
<evidence type="ECO:0000259" key="2">
    <source>
        <dbReference type="Pfam" id="PF09832"/>
    </source>
</evidence>
<dbReference type="Proteomes" id="UP001269819">
    <property type="component" value="Unassembled WGS sequence"/>
</dbReference>
<organism evidence="3 4">
    <name type="scientific">Marinobacter xestospongiae</name>
    <dbReference type="NCBI Taxonomy" id="994319"/>
    <lineage>
        <taxon>Bacteria</taxon>
        <taxon>Pseudomonadati</taxon>
        <taxon>Pseudomonadota</taxon>
        <taxon>Gammaproteobacteria</taxon>
        <taxon>Pseudomonadales</taxon>
        <taxon>Marinobacteraceae</taxon>
        <taxon>Marinobacter</taxon>
    </lineage>
</organism>
<reference evidence="3 4" key="1">
    <citation type="submission" date="2023-10" db="EMBL/GenBank/DDBJ databases">
        <title>Characteristics and mechanism of a salt-tolerant marine origin heterotrophic nitrifying- aerobic denitrifying bacteria Marinobacter xestospongiae HN1.</title>
        <authorList>
            <person name="Qi R."/>
        </authorList>
    </citation>
    <scope>NUCLEOTIDE SEQUENCE [LARGE SCALE GENOMIC DNA]</scope>
    <source>
        <strain evidence="3 4">HN1</strain>
    </source>
</reference>
<name>A0ABU3W325_9GAMM</name>
<feature type="chain" id="PRO_5045096606" evidence="1">
    <location>
        <begin position="22"/>
        <end position="165"/>
    </location>
</feature>
<feature type="domain" description="DUF2059" evidence="2">
    <location>
        <begin position="89"/>
        <end position="147"/>
    </location>
</feature>
<dbReference type="RefSeq" id="WP_316975275.1">
    <property type="nucleotide sequence ID" value="NZ_JAWIIJ010000022.1"/>
</dbReference>
<gene>
    <name evidence="3" type="ORF">RYS15_19825</name>
</gene>
<evidence type="ECO:0000256" key="1">
    <source>
        <dbReference type="SAM" id="SignalP"/>
    </source>
</evidence>